<accession>A0A0R3L485</accession>
<feature type="signal peptide" evidence="1">
    <location>
        <begin position="1"/>
        <end position="21"/>
    </location>
</feature>
<evidence type="ECO:0000313" key="3">
    <source>
        <dbReference type="Proteomes" id="UP000050863"/>
    </source>
</evidence>
<sequence>MNIHVGLALVGLSILSSIAFAQSLKDKEYFADQEKYLAGEVATTNERCGNSLTAKFDWLKPPAPEERKIYSAYGYCGAALEAMRRVCDSQAGKEAVKQKIKSLTCSFGPQRTVVLKDGSIDYEVNFNSSNDADYVFEYLQNNL</sequence>
<protein>
    <submittedName>
        <fullName evidence="2">Uncharacterized protein</fullName>
    </submittedName>
</protein>
<organism evidence="2 3">
    <name type="scientific">Bradyrhizobium jicamae</name>
    <dbReference type="NCBI Taxonomy" id="280332"/>
    <lineage>
        <taxon>Bacteria</taxon>
        <taxon>Pseudomonadati</taxon>
        <taxon>Pseudomonadota</taxon>
        <taxon>Alphaproteobacteria</taxon>
        <taxon>Hyphomicrobiales</taxon>
        <taxon>Nitrobacteraceae</taxon>
        <taxon>Bradyrhizobium</taxon>
    </lineage>
</organism>
<gene>
    <name evidence="2" type="ORF">CQ12_06800</name>
</gene>
<keyword evidence="3" id="KW-1185">Reference proteome</keyword>
<evidence type="ECO:0000313" key="2">
    <source>
        <dbReference type="EMBL" id="KRR02780.1"/>
    </source>
</evidence>
<feature type="chain" id="PRO_5006442705" evidence="1">
    <location>
        <begin position="22"/>
        <end position="143"/>
    </location>
</feature>
<dbReference type="Proteomes" id="UP000050863">
    <property type="component" value="Unassembled WGS sequence"/>
</dbReference>
<proteinExistence type="predicted"/>
<dbReference type="EMBL" id="LLXZ01000152">
    <property type="protein sequence ID" value="KRR02780.1"/>
    <property type="molecule type" value="Genomic_DNA"/>
</dbReference>
<name>A0A0R3L485_9BRAD</name>
<dbReference type="AlphaFoldDB" id="A0A0R3L485"/>
<keyword evidence="1" id="KW-0732">Signal</keyword>
<evidence type="ECO:0000256" key="1">
    <source>
        <dbReference type="SAM" id="SignalP"/>
    </source>
</evidence>
<comment type="caution">
    <text evidence="2">The sequence shown here is derived from an EMBL/GenBank/DDBJ whole genome shotgun (WGS) entry which is preliminary data.</text>
</comment>
<reference evidence="2 3" key="1">
    <citation type="submission" date="2014-03" db="EMBL/GenBank/DDBJ databases">
        <title>Bradyrhizobium valentinum sp. nov., isolated from effective nodules of Lupinus mariae-josephae, a lupine endemic of basic-lime soils in Eastern Spain.</title>
        <authorList>
            <person name="Duran D."/>
            <person name="Rey L."/>
            <person name="Navarro A."/>
            <person name="Busquets A."/>
            <person name="Imperial J."/>
            <person name="Ruiz-Argueso T."/>
        </authorList>
    </citation>
    <scope>NUCLEOTIDE SEQUENCE [LARGE SCALE GENOMIC DNA]</scope>
    <source>
        <strain evidence="2 3">PAC68</strain>
    </source>
</reference>